<keyword evidence="3" id="KW-1185">Reference proteome</keyword>
<dbReference type="EMBL" id="JAGKQH010000006">
    <property type="protein sequence ID" value="KAG6596279.1"/>
    <property type="molecule type" value="Genomic_DNA"/>
</dbReference>
<proteinExistence type="predicted"/>
<dbReference type="AlphaFoldDB" id="A0AAV6NE61"/>
<organism evidence="2 3">
    <name type="scientific">Cucurbita argyrosperma subsp. sororia</name>
    <dbReference type="NCBI Taxonomy" id="37648"/>
    <lineage>
        <taxon>Eukaryota</taxon>
        <taxon>Viridiplantae</taxon>
        <taxon>Streptophyta</taxon>
        <taxon>Embryophyta</taxon>
        <taxon>Tracheophyta</taxon>
        <taxon>Spermatophyta</taxon>
        <taxon>Magnoliopsida</taxon>
        <taxon>eudicotyledons</taxon>
        <taxon>Gunneridae</taxon>
        <taxon>Pentapetalae</taxon>
        <taxon>rosids</taxon>
        <taxon>fabids</taxon>
        <taxon>Cucurbitales</taxon>
        <taxon>Cucurbitaceae</taxon>
        <taxon>Cucurbiteae</taxon>
        <taxon>Cucurbita</taxon>
    </lineage>
</organism>
<evidence type="ECO:0000256" key="1">
    <source>
        <dbReference type="SAM" id="MobiDB-lite"/>
    </source>
</evidence>
<comment type="caution">
    <text evidence="2">The sequence shown here is derived from an EMBL/GenBank/DDBJ whole genome shotgun (WGS) entry which is preliminary data.</text>
</comment>
<dbReference type="Proteomes" id="UP000685013">
    <property type="component" value="Chromosome 6"/>
</dbReference>
<feature type="non-terminal residue" evidence="2">
    <location>
        <position position="1"/>
    </location>
</feature>
<accession>A0AAV6NE61</accession>
<feature type="region of interest" description="Disordered" evidence="1">
    <location>
        <begin position="134"/>
        <end position="168"/>
    </location>
</feature>
<protein>
    <submittedName>
        <fullName evidence="2">Uncharacterized protein</fullName>
    </submittedName>
</protein>
<reference evidence="2 3" key="1">
    <citation type="journal article" date="2021" name="Hortic Res">
        <title>The domestication of Cucurbita argyrosperma as revealed by the genome of its wild relative.</title>
        <authorList>
            <person name="Barrera-Redondo J."/>
            <person name="Sanchez-de la Vega G."/>
            <person name="Aguirre-Liguori J.A."/>
            <person name="Castellanos-Morales G."/>
            <person name="Gutierrez-Guerrero Y.T."/>
            <person name="Aguirre-Dugua X."/>
            <person name="Aguirre-Planter E."/>
            <person name="Tenaillon M.I."/>
            <person name="Lira-Saade R."/>
            <person name="Eguiarte L.E."/>
        </authorList>
    </citation>
    <scope>NUCLEOTIDE SEQUENCE [LARGE SCALE GENOMIC DNA]</scope>
    <source>
        <strain evidence="2">JBR-2021</strain>
    </source>
</reference>
<evidence type="ECO:0000313" key="3">
    <source>
        <dbReference type="Proteomes" id="UP000685013"/>
    </source>
</evidence>
<evidence type="ECO:0000313" key="2">
    <source>
        <dbReference type="EMBL" id="KAG6596279.1"/>
    </source>
</evidence>
<name>A0AAV6NE61_9ROSI</name>
<sequence length="168" mass="17577">MGLNLGLQAKRSGPGLYPALLGWTILVYSKAQQYLEAQRSGPGLSWSILKPNKILRFSGLESGPAGSKVWALHWAQILKVSGFSGGSKPNKILRFSGLESGPAGSKVWAGLYPALLGWTILVYSKAQHILSLSGPEPGPAGSKARPNDGMSGVIRFDSAGGESDTDGG</sequence>
<gene>
    <name evidence="2" type="ORF">SDJN03_09459</name>
</gene>